<organism evidence="2 3">
    <name type="scientific">Paramecium octaurelia</name>
    <dbReference type="NCBI Taxonomy" id="43137"/>
    <lineage>
        <taxon>Eukaryota</taxon>
        <taxon>Sar</taxon>
        <taxon>Alveolata</taxon>
        <taxon>Ciliophora</taxon>
        <taxon>Intramacronucleata</taxon>
        <taxon>Oligohymenophorea</taxon>
        <taxon>Peniculida</taxon>
        <taxon>Parameciidae</taxon>
        <taxon>Paramecium</taxon>
    </lineage>
</organism>
<feature type="region of interest" description="Disordered" evidence="1">
    <location>
        <begin position="191"/>
        <end position="218"/>
    </location>
</feature>
<dbReference type="EMBL" id="CAJJDP010000056">
    <property type="protein sequence ID" value="CAD8171130.1"/>
    <property type="molecule type" value="Genomic_DNA"/>
</dbReference>
<proteinExistence type="predicted"/>
<keyword evidence="3" id="KW-1185">Reference proteome</keyword>
<dbReference type="CDD" id="cd00195">
    <property type="entry name" value="UBCc_UEV"/>
    <property type="match status" value="1"/>
</dbReference>
<dbReference type="OMA" id="QYIIQNT"/>
<reference evidence="2" key="1">
    <citation type="submission" date="2021-01" db="EMBL/GenBank/DDBJ databases">
        <authorList>
            <consortium name="Genoscope - CEA"/>
            <person name="William W."/>
        </authorList>
    </citation>
    <scope>NUCLEOTIDE SEQUENCE</scope>
</reference>
<evidence type="ECO:0008006" key="4">
    <source>
        <dbReference type="Google" id="ProtNLM"/>
    </source>
</evidence>
<feature type="region of interest" description="Disordered" evidence="1">
    <location>
        <begin position="17"/>
        <end position="40"/>
    </location>
</feature>
<dbReference type="Proteomes" id="UP000683925">
    <property type="component" value="Unassembled WGS sequence"/>
</dbReference>
<feature type="compositionally biased region" description="Basic and acidic residues" evidence="1">
    <location>
        <begin position="17"/>
        <end position="26"/>
    </location>
</feature>
<evidence type="ECO:0000313" key="3">
    <source>
        <dbReference type="Proteomes" id="UP000683925"/>
    </source>
</evidence>
<accession>A0A8S1V1A9</accession>
<sequence length="370" mass="44642">MQFDYYIDQRIANQVEELKRRKEKPTNQDPNAKNDNDEEEFDGYVPFTDIEHLLDYKQVRVGFEGKYLSEWKGALYYFVIKYNNYPISPVRIQFPKEFRHQYIIQNTGVYCHPDWSEKYWKKSMTLEQIINRVISTFHEIPTYSDYPVDLSFVQLSLNKDEYQQVIKENKNCATQYAIKINEERIYYEQKRRQNEEMRIKKEDEKREKEQRQKQLEDQKKMIDQQTEYQQQINNKAYNQGPQQYDQNQQFNNRIAANQIINQPNNLMVNQPQQILEVQRLPQNVNQQQYIIPQQSFNSGQLYHEQNMQNNSFPGYQKNMPNLQNQFNQQNALNQQFQQQQQQQMPIPANQQQPLLQGGKIKFLGTQQSSK</sequence>
<dbReference type="OrthoDB" id="311346at2759"/>
<name>A0A8S1V1A9_PAROT</name>
<gene>
    <name evidence="2" type="ORF">POCTA_138.1.T0570241</name>
</gene>
<evidence type="ECO:0000313" key="2">
    <source>
        <dbReference type="EMBL" id="CAD8171130.1"/>
    </source>
</evidence>
<comment type="caution">
    <text evidence="2">The sequence shown here is derived from an EMBL/GenBank/DDBJ whole genome shotgun (WGS) entry which is preliminary data.</text>
</comment>
<protein>
    <recommendedName>
        <fullName evidence="4">Ubiquitin-conjugating enzyme/RWD-like protein</fullName>
    </recommendedName>
</protein>
<evidence type="ECO:0000256" key="1">
    <source>
        <dbReference type="SAM" id="MobiDB-lite"/>
    </source>
</evidence>
<dbReference type="AlphaFoldDB" id="A0A8S1V1A9"/>